<keyword evidence="1" id="KW-0732">Signal</keyword>
<dbReference type="Pfam" id="PF18885">
    <property type="entry name" value="DUF5648"/>
    <property type="match status" value="1"/>
</dbReference>
<dbReference type="PANTHER" id="PTHR12994:SF17">
    <property type="entry name" value="LD30995P"/>
    <property type="match status" value="1"/>
</dbReference>
<reference evidence="3 4" key="1">
    <citation type="submission" date="2010-08" db="EMBL/GenBank/DDBJ databases">
        <authorList>
            <person name="Durkin A.S."/>
            <person name="Madupu R."/>
            <person name="Torralba M."/>
            <person name="Gillis M."/>
            <person name="Methe B."/>
            <person name="Sutton G."/>
            <person name="Nelson K.E."/>
        </authorList>
    </citation>
    <scope>NUCLEOTIDE SEQUENCE [LARGE SCALE GENOMIC DNA]</scope>
    <source>
        <strain evidence="3 4">PB189-T1-4</strain>
    </source>
</reference>
<comment type="caution">
    <text evidence="3">The sequence shown here is derived from an EMBL/GenBank/DDBJ whole genome shotgun (WGS) entry which is preliminary data.</text>
</comment>
<accession>A0ABP2J200</accession>
<dbReference type="PROSITE" id="PS51257">
    <property type="entry name" value="PROKAR_LIPOPROTEIN"/>
    <property type="match status" value="1"/>
</dbReference>
<gene>
    <name evidence="3" type="ORF">HMPREF9248_0300</name>
</gene>
<evidence type="ECO:0000256" key="1">
    <source>
        <dbReference type="SAM" id="SignalP"/>
    </source>
</evidence>
<organism evidence="3 4">
    <name type="scientific">Fannyhessea vaginae PB189-T1-4</name>
    <dbReference type="NCBI Taxonomy" id="866774"/>
    <lineage>
        <taxon>Bacteria</taxon>
        <taxon>Bacillati</taxon>
        <taxon>Actinomycetota</taxon>
        <taxon>Coriobacteriia</taxon>
        <taxon>Coriobacteriales</taxon>
        <taxon>Atopobiaceae</taxon>
        <taxon>Fannyhessea</taxon>
    </lineage>
</organism>
<dbReference type="Pfam" id="PF03577">
    <property type="entry name" value="Peptidase_C69"/>
    <property type="match status" value="1"/>
</dbReference>
<dbReference type="InterPro" id="IPR043708">
    <property type="entry name" value="DUF5648"/>
</dbReference>
<feature type="signal peptide" evidence="1">
    <location>
        <begin position="1"/>
        <end position="27"/>
    </location>
</feature>
<dbReference type="EMBL" id="AEDQ01000018">
    <property type="protein sequence ID" value="EFL44124.1"/>
    <property type="molecule type" value="Genomic_DNA"/>
</dbReference>
<sequence>MHLARASVVAGLSAALAFGCCTPLALACTQVFMGGGTTSDGYTYVGRNEDYRPRKPKVFGIQERQKDVTYTSEDAPKFTLKTTGETARYTYIRDHKNDGWGGNQYAYSEAGVNEYGVSASATLTADYNDAIQKVDPVGQDAGQGKEFGIGEFNLVDVILGQSKTARDGVKLLGDVIDKHGAFDPNLILISDNKESWIFQMLSGHQWVAFRASHLFKNQVSVAPNTGRLEYDIDLTDTENVLHSKDIVTKATAAKSAKYFKNGHFNIAASYGAETPTHTTSRYIQGRAYFNNPLPANRYKYNPTEDESPITDPELMFNANRSITTFDALRSLATRGEETKDFNTNTKKDIYPIANHNDAENHMFQLRFGMPAQIATIQWTMLSRPEFNVSIPAYSALLTKLDDKLYPTMDNFYLDYGSRDKMKDDKKLALQDKKTDALDYTMMDIYTLVDNNRAKFAAPVHAYFDALQKEVISEQTKVDSIMRRMVRGRESTDALQDFANKAHKTISNEVATKARAVLTALRASTTDTTKPFVVDDFDASAKALKAHLTYAQAMGYTAPASSTFDADDIIAGEAAHATTAMYRLYNKWSHEHLFTTDKAEYDSLVAAGWTGEGEIDSVAAKQGKGVYRLYNPYTHEHHYTAKEDEVEACVKAGWKNEGIKFHSVQNGTVPVYSMYNPNEKKFYHHYTSDPDEIAKMVKDGWIKEEIKWYAAPKK</sequence>
<dbReference type="PANTHER" id="PTHR12994">
    <property type="entry name" value="SECERNIN"/>
    <property type="match status" value="1"/>
</dbReference>
<protein>
    <submittedName>
        <fullName evidence="3">Peptidase, C69 family</fullName>
    </submittedName>
</protein>
<feature type="chain" id="PRO_5046452873" evidence="1">
    <location>
        <begin position="28"/>
        <end position="713"/>
    </location>
</feature>
<proteinExistence type="predicted"/>
<evidence type="ECO:0000313" key="3">
    <source>
        <dbReference type="EMBL" id="EFL44124.1"/>
    </source>
</evidence>
<evidence type="ECO:0000313" key="4">
    <source>
        <dbReference type="Proteomes" id="UP000004431"/>
    </source>
</evidence>
<keyword evidence="4" id="KW-1185">Reference proteome</keyword>
<dbReference type="Proteomes" id="UP000004431">
    <property type="component" value="Unassembled WGS sequence"/>
</dbReference>
<dbReference type="InterPro" id="IPR005322">
    <property type="entry name" value="Peptidase_C69"/>
</dbReference>
<name>A0ABP2J200_9ACTN</name>
<evidence type="ECO:0000259" key="2">
    <source>
        <dbReference type="Pfam" id="PF18885"/>
    </source>
</evidence>
<feature type="domain" description="DUF5648" evidence="2">
    <location>
        <begin position="579"/>
        <end position="709"/>
    </location>
</feature>
<dbReference type="Gene3D" id="3.60.60.10">
    <property type="entry name" value="Penicillin V Acylase, Chain A"/>
    <property type="match status" value="1"/>
</dbReference>